<accession>A0A369B0B6</accession>
<keyword evidence="2" id="KW-1185">Reference proteome</keyword>
<organism evidence="1 2">
    <name type="scientific">Anaerobacterium chartisolvens</name>
    <dbReference type="NCBI Taxonomy" id="1297424"/>
    <lineage>
        <taxon>Bacteria</taxon>
        <taxon>Bacillati</taxon>
        <taxon>Bacillota</taxon>
        <taxon>Clostridia</taxon>
        <taxon>Eubacteriales</taxon>
        <taxon>Oscillospiraceae</taxon>
        <taxon>Anaerobacterium</taxon>
    </lineage>
</organism>
<dbReference type="InterPro" id="IPR020256">
    <property type="entry name" value="Spore_coat_CotJA"/>
</dbReference>
<proteinExistence type="predicted"/>
<reference evidence="1 2" key="1">
    <citation type="submission" date="2018-07" db="EMBL/GenBank/DDBJ databases">
        <title>Genomic Encyclopedia of Type Strains, Phase IV (KMG-IV): sequencing the most valuable type-strain genomes for metagenomic binning, comparative biology and taxonomic classification.</title>
        <authorList>
            <person name="Goeker M."/>
        </authorList>
    </citation>
    <scope>NUCLEOTIDE SEQUENCE [LARGE SCALE GENOMIC DNA]</scope>
    <source>
        <strain evidence="1 2">DSM 27016</strain>
    </source>
</reference>
<sequence>MNNKPNVTAVQGIMNTEPCIYIPFMPAMPQLAHAYVPFQTISCLYTPMEGLKRGTIFPELDMPYGANPEYTVDA</sequence>
<gene>
    <name evidence="1" type="ORF">DFR58_116112</name>
</gene>
<dbReference type="RefSeq" id="WP_114298506.1">
    <property type="nucleotide sequence ID" value="NZ_QPJT01000016.1"/>
</dbReference>
<evidence type="ECO:0000313" key="2">
    <source>
        <dbReference type="Proteomes" id="UP000253034"/>
    </source>
</evidence>
<name>A0A369B0B6_9FIRM</name>
<dbReference type="Proteomes" id="UP000253034">
    <property type="component" value="Unassembled WGS sequence"/>
</dbReference>
<dbReference type="EMBL" id="QPJT01000016">
    <property type="protein sequence ID" value="RCX13876.1"/>
    <property type="molecule type" value="Genomic_DNA"/>
</dbReference>
<dbReference type="Pfam" id="PF11007">
    <property type="entry name" value="CotJA"/>
    <property type="match status" value="1"/>
</dbReference>
<protein>
    <submittedName>
        <fullName evidence="1">Spore coat associated protein JA (CotJA)</fullName>
    </submittedName>
</protein>
<comment type="caution">
    <text evidence="1">The sequence shown here is derived from an EMBL/GenBank/DDBJ whole genome shotgun (WGS) entry which is preliminary data.</text>
</comment>
<dbReference type="AlphaFoldDB" id="A0A369B0B6"/>
<evidence type="ECO:0000313" key="1">
    <source>
        <dbReference type="EMBL" id="RCX13876.1"/>
    </source>
</evidence>
<dbReference type="OrthoDB" id="9800571at2"/>